<evidence type="ECO:0000313" key="2">
    <source>
        <dbReference type="EMBL" id="RGE70206.1"/>
    </source>
</evidence>
<gene>
    <name evidence="2" type="ORF">DXC40_03920</name>
    <name evidence="1" type="ORF">ERS852551_01025</name>
</gene>
<dbReference type="EMBL" id="QVME01000001">
    <property type="protein sequence ID" value="RGE70206.1"/>
    <property type="molecule type" value="Genomic_DNA"/>
</dbReference>
<dbReference type="RefSeq" id="WP_006874868.1">
    <property type="nucleotide sequence ID" value="NZ_CABIWA010000003.1"/>
</dbReference>
<reference evidence="2 4" key="2">
    <citation type="submission" date="2018-08" db="EMBL/GenBank/DDBJ databases">
        <title>A genome reference for cultivated species of the human gut microbiota.</title>
        <authorList>
            <person name="Zou Y."/>
            <person name="Xue W."/>
            <person name="Luo G."/>
        </authorList>
    </citation>
    <scope>NUCLEOTIDE SEQUENCE [LARGE SCALE GENOMIC DNA]</scope>
    <source>
        <strain evidence="2 4">TF05-12AC</strain>
    </source>
</reference>
<evidence type="ECO:0000313" key="1">
    <source>
        <dbReference type="EMBL" id="CUP51338.1"/>
    </source>
</evidence>
<sequence>MGAFPNAVLRIIDLLAEKRDYFALYEQASLEMLSCESDGLEEKLERRAVIIDRIDSLDAQIDEACDNQPLYCRAARAVCGRGELPEEWKPVFDCAMQIRAIAGRLPDIDLQIQMRLEQERDMAMEQIKSNNRGQNAQAAKYYSAMVGGAAPRPGRFGSA</sequence>
<proteinExistence type="predicted"/>
<dbReference type="Proteomes" id="UP000260828">
    <property type="component" value="Unassembled WGS sequence"/>
</dbReference>
<evidence type="ECO:0000313" key="3">
    <source>
        <dbReference type="Proteomes" id="UP000095765"/>
    </source>
</evidence>
<name>A0A174NXK3_9FIRM</name>
<dbReference type="EMBL" id="CZBE01000006">
    <property type="protein sequence ID" value="CUP51338.1"/>
    <property type="molecule type" value="Genomic_DNA"/>
</dbReference>
<reference evidence="1 3" key="1">
    <citation type="submission" date="2015-09" db="EMBL/GenBank/DDBJ databases">
        <authorList>
            <consortium name="Pathogen Informatics"/>
        </authorList>
    </citation>
    <scope>NUCLEOTIDE SEQUENCE [LARGE SCALE GENOMIC DNA]</scope>
    <source>
        <strain evidence="1 3">2789STDY5834939</strain>
    </source>
</reference>
<accession>A0A174NXK3</accession>
<dbReference type="GeneID" id="72465029"/>
<dbReference type="AlphaFoldDB" id="A0A174NXK3"/>
<protein>
    <recommendedName>
        <fullName evidence="5">Flagellar protein FlgN</fullName>
    </recommendedName>
</protein>
<dbReference type="Proteomes" id="UP000095765">
    <property type="component" value="Unassembled WGS sequence"/>
</dbReference>
<evidence type="ECO:0008006" key="5">
    <source>
        <dbReference type="Google" id="ProtNLM"/>
    </source>
</evidence>
<evidence type="ECO:0000313" key="4">
    <source>
        <dbReference type="Proteomes" id="UP000260828"/>
    </source>
</evidence>
<organism evidence="1 3">
    <name type="scientific">Anaerotruncus colihominis</name>
    <dbReference type="NCBI Taxonomy" id="169435"/>
    <lineage>
        <taxon>Bacteria</taxon>
        <taxon>Bacillati</taxon>
        <taxon>Bacillota</taxon>
        <taxon>Clostridia</taxon>
        <taxon>Eubacteriales</taxon>
        <taxon>Oscillospiraceae</taxon>
        <taxon>Anaerotruncus</taxon>
    </lineage>
</organism>